<keyword evidence="3 5" id="KW-1133">Transmembrane helix</keyword>
<dbReference type="InterPro" id="IPR051533">
    <property type="entry name" value="WaaL-like"/>
</dbReference>
<feature type="transmembrane region" description="Helical" evidence="5">
    <location>
        <begin position="79"/>
        <end position="97"/>
    </location>
</feature>
<feature type="transmembrane region" description="Helical" evidence="5">
    <location>
        <begin position="159"/>
        <end position="176"/>
    </location>
</feature>
<organism evidence="7 8">
    <name type="scientific">Streptomyces vastus</name>
    <dbReference type="NCBI Taxonomy" id="285451"/>
    <lineage>
        <taxon>Bacteria</taxon>
        <taxon>Bacillati</taxon>
        <taxon>Actinomycetota</taxon>
        <taxon>Actinomycetes</taxon>
        <taxon>Kitasatosporales</taxon>
        <taxon>Streptomycetaceae</taxon>
        <taxon>Streptomyces</taxon>
    </lineage>
</organism>
<feature type="transmembrane region" description="Helical" evidence="5">
    <location>
        <begin position="40"/>
        <end position="73"/>
    </location>
</feature>
<reference evidence="7 8" key="1">
    <citation type="journal article" date="2019" name="Int. J. Syst. Evol. Microbiol.">
        <title>The Global Catalogue of Microorganisms (GCM) 10K type strain sequencing project: providing services to taxonomists for standard genome sequencing and annotation.</title>
        <authorList>
            <consortium name="The Broad Institute Genomics Platform"/>
            <consortium name="The Broad Institute Genome Sequencing Center for Infectious Disease"/>
            <person name="Wu L."/>
            <person name="Ma J."/>
        </authorList>
    </citation>
    <scope>NUCLEOTIDE SEQUENCE [LARGE SCALE GENOMIC DNA]</scope>
    <source>
        <strain evidence="7 8">JCM 4524</strain>
    </source>
</reference>
<evidence type="ECO:0000256" key="5">
    <source>
        <dbReference type="SAM" id="Phobius"/>
    </source>
</evidence>
<evidence type="ECO:0000313" key="7">
    <source>
        <dbReference type="EMBL" id="GAA2629351.1"/>
    </source>
</evidence>
<feature type="transmembrane region" description="Helical" evidence="5">
    <location>
        <begin position="104"/>
        <end position="127"/>
    </location>
</feature>
<comment type="caution">
    <text evidence="7">The sequence shown here is derived from an EMBL/GenBank/DDBJ whole genome shotgun (WGS) entry which is preliminary data.</text>
</comment>
<comment type="subcellular location">
    <subcellularLocation>
        <location evidence="1">Membrane</location>
        <topology evidence="1">Multi-pass membrane protein</topology>
    </subcellularLocation>
</comment>
<feature type="transmembrane region" description="Helical" evidence="5">
    <location>
        <begin position="188"/>
        <end position="208"/>
    </location>
</feature>
<dbReference type="InterPro" id="IPR007016">
    <property type="entry name" value="O-antigen_ligase-rel_domated"/>
</dbReference>
<dbReference type="RefSeq" id="WP_344389072.1">
    <property type="nucleotide sequence ID" value="NZ_BAAASJ010000022.1"/>
</dbReference>
<evidence type="ECO:0000256" key="2">
    <source>
        <dbReference type="ARBA" id="ARBA00022692"/>
    </source>
</evidence>
<protein>
    <recommendedName>
        <fullName evidence="6">O-antigen ligase-related domain-containing protein</fullName>
    </recommendedName>
</protein>
<evidence type="ECO:0000313" key="8">
    <source>
        <dbReference type="Proteomes" id="UP001500151"/>
    </source>
</evidence>
<accession>A0ABN3QLB2</accession>
<evidence type="ECO:0000256" key="4">
    <source>
        <dbReference type="ARBA" id="ARBA00023136"/>
    </source>
</evidence>
<name>A0ABN3QLB2_9ACTN</name>
<dbReference type="PANTHER" id="PTHR37422:SF13">
    <property type="entry name" value="LIPOPOLYSACCHARIDE BIOSYNTHESIS PROTEIN PA4999-RELATED"/>
    <property type="match status" value="1"/>
</dbReference>
<keyword evidence="8" id="KW-1185">Reference proteome</keyword>
<dbReference type="PANTHER" id="PTHR37422">
    <property type="entry name" value="TEICHURONIC ACID BIOSYNTHESIS PROTEIN TUAE"/>
    <property type="match status" value="1"/>
</dbReference>
<feature type="transmembrane region" description="Helical" evidence="5">
    <location>
        <begin position="133"/>
        <end position="152"/>
    </location>
</feature>
<keyword evidence="4 5" id="KW-0472">Membrane</keyword>
<dbReference type="Pfam" id="PF04932">
    <property type="entry name" value="Wzy_C"/>
    <property type="match status" value="1"/>
</dbReference>
<feature type="transmembrane region" description="Helical" evidence="5">
    <location>
        <begin position="15"/>
        <end position="33"/>
    </location>
</feature>
<evidence type="ECO:0000256" key="1">
    <source>
        <dbReference type="ARBA" id="ARBA00004141"/>
    </source>
</evidence>
<feature type="transmembrane region" description="Helical" evidence="5">
    <location>
        <begin position="215"/>
        <end position="230"/>
    </location>
</feature>
<feature type="transmembrane region" description="Helical" evidence="5">
    <location>
        <begin position="259"/>
        <end position="276"/>
    </location>
</feature>
<evidence type="ECO:0000256" key="3">
    <source>
        <dbReference type="ARBA" id="ARBA00022989"/>
    </source>
</evidence>
<dbReference type="Proteomes" id="UP001500151">
    <property type="component" value="Unassembled WGS sequence"/>
</dbReference>
<feature type="transmembrane region" description="Helical" evidence="5">
    <location>
        <begin position="397"/>
        <end position="413"/>
    </location>
</feature>
<feature type="domain" description="O-antigen ligase-related" evidence="6">
    <location>
        <begin position="221"/>
        <end position="359"/>
    </location>
</feature>
<dbReference type="EMBL" id="BAAASJ010000022">
    <property type="protein sequence ID" value="GAA2629351.1"/>
    <property type="molecule type" value="Genomic_DNA"/>
</dbReference>
<evidence type="ECO:0000259" key="6">
    <source>
        <dbReference type="Pfam" id="PF04932"/>
    </source>
</evidence>
<sequence length="439" mass="45796">MGSLVAGRRPLTTTVIAWGCLVIGVPAATYTVLHHGTPTLAVGVVVCLAMLVMPRPELALSMLLVIAPVAAVVDSDGPALPVLVTVGVVIVLFRVALRGFQPRAHLALILLTAIAVTASFLLPQLMLQADRSWSGLASFLLGLGLLAASAIAPPGSRTVAYLIAGSGAGVAGYLLMRGEYVNDRLTGLGLNPNYLGAVLALALVAAVGLARFNRSWVWLLAALPCAGAILQTLSRGALLMAAAGLACVLLVGRPLWQKVVIALTIIGVLMVLPGSLDAVEGDLTGNRTSSELTANSEVRKQAAMLAIRVALDYPLRGIGYGAFPGYAHSPSALGVYINTHNDYLRLAAEAGIGALALFMALLWLGLGRRYAGDQLILHSLGVAYSVGLLFANTLENLTVTVPFWICLGCLLAHSRGRKITPSSPNSLEFGKLSSIRQRP</sequence>
<proteinExistence type="predicted"/>
<feature type="transmembrane region" description="Helical" evidence="5">
    <location>
        <begin position="343"/>
        <end position="363"/>
    </location>
</feature>
<keyword evidence="2 5" id="KW-0812">Transmembrane</keyword>
<gene>
    <name evidence="7" type="ORF">GCM10010307_20070</name>
</gene>